<accession>X1FY62</accession>
<gene>
    <name evidence="1" type="ORF">S01H4_65452</name>
</gene>
<dbReference type="AlphaFoldDB" id="X1FY62"/>
<proteinExistence type="predicted"/>
<comment type="caution">
    <text evidence="1">The sequence shown here is derived from an EMBL/GenBank/DDBJ whole genome shotgun (WGS) entry which is preliminary data.</text>
</comment>
<protein>
    <submittedName>
        <fullName evidence="1">Uncharacterized protein</fullName>
    </submittedName>
</protein>
<sequence>MLGVQHKVFIVCVDILYIIMNGELESKLKKGTVEIEHIEDEQDKEVFSHDKRFKNLSDKVL</sequence>
<evidence type="ECO:0000313" key="1">
    <source>
        <dbReference type="EMBL" id="GAH25718.1"/>
    </source>
</evidence>
<dbReference type="EMBL" id="BART01040061">
    <property type="protein sequence ID" value="GAH25718.1"/>
    <property type="molecule type" value="Genomic_DNA"/>
</dbReference>
<name>X1FY62_9ZZZZ</name>
<reference evidence="1" key="1">
    <citation type="journal article" date="2014" name="Front. Microbiol.">
        <title>High frequency of phylogenetically diverse reductive dehalogenase-homologous genes in deep subseafloor sedimentary metagenomes.</title>
        <authorList>
            <person name="Kawai M."/>
            <person name="Futagami T."/>
            <person name="Toyoda A."/>
            <person name="Takaki Y."/>
            <person name="Nishi S."/>
            <person name="Hori S."/>
            <person name="Arai W."/>
            <person name="Tsubouchi T."/>
            <person name="Morono Y."/>
            <person name="Uchiyama I."/>
            <person name="Ito T."/>
            <person name="Fujiyama A."/>
            <person name="Inagaki F."/>
            <person name="Takami H."/>
        </authorList>
    </citation>
    <scope>NUCLEOTIDE SEQUENCE</scope>
    <source>
        <strain evidence="1">Expedition CK06-06</strain>
    </source>
</reference>
<organism evidence="1">
    <name type="scientific">marine sediment metagenome</name>
    <dbReference type="NCBI Taxonomy" id="412755"/>
    <lineage>
        <taxon>unclassified sequences</taxon>
        <taxon>metagenomes</taxon>
        <taxon>ecological metagenomes</taxon>
    </lineage>
</organism>